<sequence>MKIILAGTTGFVGTEVLAQALANPRITSLIVLSRKPLPQSITENEKVTVKILDDFLTYPESLLEELAGAEGCIWSLGLATSPSLSLYREVNHEYTLAALDAFSRIPLPPGTAVPKPFHFVYCSGAAAVRDPDRTKTLWFMGDMRRIRGETESALLSYNSNVNSNSQTVDPLQEERSTPTRKMEISIVRPAMVVAKEWTLHSMLFSLGPSIRVDRVAGVMLGLVLGSYADESEGKGEGRGKGKGRHEDGEKFADFVCRENLGIDNAVVDKTRGLEVVLGCMRDEDCVLIHKAEKGLLGWLEAFEIVAIPLGVPFMIAHSRGRHNAPLCSSILDWVLRVNHAVDENFSS</sequence>
<dbReference type="GeneID" id="98162051"/>
<dbReference type="Gene3D" id="3.40.50.720">
    <property type="entry name" value="NAD(P)-binding Rossmann-like Domain"/>
    <property type="match status" value="1"/>
</dbReference>
<accession>A0ABR4JNB1</accession>
<dbReference type="EMBL" id="JBFXLR010000057">
    <property type="protein sequence ID" value="KAL2841524.1"/>
    <property type="molecule type" value="Genomic_DNA"/>
</dbReference>
<evidence type="ECO:0008006" key="3">
    <source>
        <dbReference type="Google" id="ProtNLM"/>
    </source>
</evidence>
<dbReference type="PANTHER" id="PTHR14097">
    <property type="entry name" value="OXIDOREDUCTASE HTATIP2"/>
    <property type="match status" value="1"/>
</dbReference>
<dbReference type="SUPFAM" id="SSF51735">
    <property type="entry name" value="NAD(P)-binding Rossmann-fold domains"/>
    <property type="match status" value="1"/>
</dbReference>
<comment type="caution">
    <text evidence="1">The sequence shown here is derived from an EMBL/GenBank/DDBJ whole genome shotgun (WGS) entry which is preliminary data.</text>
</comment>
<evidence type="ECO:0000313" key="2">
    <source>
        <dbReference type="Proteomes" id="UP001610444"/>
    </source>
</evidence>
<dbReference type="PANTHER" id="PTHR14097:SF9">
    <property type="entry name" value="EPIMERASE, PUTATIVE (AFU_ORTHOLOGUE AFUA_8G07320)-RELATED"/>
    <property type="match status" value="1"/>
</dbReference>
<reference evidence="1 2" key="1">
    <citation type="submission" date="2024-07" db="EMBL/GenBank/DDBJ databases">
        <title>Section-level genome sequencing and comparative genomics of Aspergillus sections Usti and Cavernicolus.</title>
        <authorList>
            <consortium name="Lawrence Berkeley National Laboratory"/>
            <person name="Nybo J.L."/>
            <person name="Vesth T.C."/>
            <person name="Theobald S."/>
            <person name="Frisvad J.C."/>
            <person name="Larsen T.O."/>
            <person name="Kjaerboelling I."/>
            <person name="Rothschild-Mancinelli K."/>
            <person name="Lyhne E.K."/>
            <person name="Kogle M.E."/>
            <person name="Barry K."/>
            <person name="Clum A."/>
            <person name="Na H."/>
            <person name="Ledsgaard L."/>
            <person name="Lin J."/>
            <person name="Lipzen A."/>
            <person name="Kuo A."/>
            <person name="Riley R."/>
            <person name="Mondo S."/>
            <person name="LaButti K."/>
            <person name="Haridas S."/>
            <person name="Pangalinan J."/>
            <person name="Salamov A.A."/>
            <person name="Simmons B.A."/>
            <person name="Magnuson J.K."/>
            <person name="Chen J."/>
            <person name="Drula E."/>
            <person name="Henrissat B."/>
            <person name="Wiebenga A."/>
            <person name="Lubbers R.J."/>
            <person name="Gomes A.C."/>
            <person name="Macurrencykelacurrency M.R."/>
            <person name="Stajich J."/>
            <person name="Grigoriev I.V."/>
            <person name="Mortensen U.H."/>
            <person name="De vries R.P."/>
            <person name="Baker S.E."/>
            <person name="Andersen M.R."/>
        </authorList>
    </citation>
    <scope>NUCLEOTIDE SEQUENCE [LARGE SCALE GENOMIC DNA]</scope>
    <source>
        <strain evidence="1 2">CBS 756.74</strain>
    </source>
</reference>
<dbReference type="InterPro" id="IPR036291">
    <property type="entry name" value="NAD(P)-bd_dom_sf"/>
</dbReference>
<protein>
    <recommendedName>
        <fullName evidence="3">Nucleoside-diphosphate-sugar epimerase</fullName>
    </recommendedName>
</protein>
<organism evidence="1 2">
    <name type="scientific">Aspergillus pseudodeflectus</name>
    <dbReference type="NCBI Taxonomy" id="176178"/>
    <lineage>
        <taxon>Eukaryota</taxon>
        <taxon>Fungi</taxon>
        <taxon>Dikarya</taxon>
        <taxon>Ascomycota</taxon>
        <taxon>Pezizomycotina</taxon>
        <taxon>Eurotiomycetes</taxon>
        <taxon>Eurotiomycetidae</taxon>
        <taxon>Eurotiales</taxon>
        <taxon>Aspergillaceae</taxon>
        <taxon>Aspergillus</taxon>
        <taxon>Aspergillus subgen. Nidulantes</taxon>
    </lineage>
</organism>
<proteinExistence type="predicted"/>
<keyword evidence="2" id="KW-1185">Reference proteome</keyword>
<name>A0ABR4JNB1_9EURO</name>
<gene>
    <name evidence="1" type="ORF">BJX68DRAFT_271154</name>
</gene>
<evidence type="ECO:0000313" key="1">
    <source>
        <dbReference type="EMBL" id="KAL2841524.1"/>
    </source>
</evidence>
<dbReference type="RefSeq" id="XP_070894619.1">
    <property type="nucleotide sequence ID" value="XM_071046887.1"/>
</dbReference>
<dbReference type="Proteomes" id="UP001610444">
    <property type="component" value="Unassembled WGS sequence"/>
</dbReference>